<feature type="compositionally biased region" description="Polar residues" evidence="2">
    <location>
        <begin position="102"/>
        <end position="126"/>
    </location>
</feature>
<dbReference type="CTD" id="55778"/>
<dbReference type="PANTHER" id="PTHR16116:SF5">
    <property type="entry name" value="ZINC FINGER PROTEIN 839"/>
    <property type="match status" value="1"/>
</dbReference>
<protein>
    <submittedName>
        <fullName evidence="5">Zinc finger protein 839 isoform X1</fullName>
    </submittedName>
</protein>
<keyword evidence="1" id="KW-0863">Zinc-finger</keyword>
<dbReference type="InterPro" id="IPR031885">
    <property type="entry name" value="DUF4764"/>
</dbReference>
<proteinExistence type="predicted"/>
<evidence type="ECO:0000259" key="3">
    <source>
        <dbReference type="PROSITE" id="PS50157"/>
    </source>
</evidence>
<gene>
    <name evidence="5" type="primary">ZNF839</name>
</gene>
<evidence type="ECO:0000313" key="5">
    <source>
        <dbReference type="RefSeq" id="XP_013929009.1"/>
    </source>
</evidence>
<keyword evidence="4" id="KW-1185">Reference proteome</keyword>
<feature type="domain" description="C2H2-type" evidence="3">
    <location>
        <begin position="363"/>
        <end position="393"/>
    </location>
</feature>
<dbReference type="Proteomes" id="UP000504617">
    <property type="component" value="Unplaced"/>
</dbReference>
<evidence type="ECO:0000256" key="2">
    <source>
        <dbReference type="SAM" id="MobiDB-lite"/>
    </source>
</evidence>
<dbReference type="OrthoDB" id="5981545at2759"/>
<dbReference type="PROSITE" id="PS50157">
    <property type="entry name" value="ZINC_FINGER_C2H2_2"/>
    <property type="match status" value="1"/>
</dbReference>
<dbReference type="GO" id="GO:0008270">
    <property type="term" value="F:zinc ion binding"/>
    <property type="evidence" value="ECO:0007669"/>
    <property type="project" value="UniProtKB-KW"/>
</dbReference>
<feature type="region of interest" description="Disordered" evidence="2">
    <location>
        <begin position="1"/>
        <end position="75"/>
    </location>
</feature>
<dbReference type="InterPro" id="IPR039946">
    <property type="entry name" value="ZN839"/>
</dbReference>
<name>A0A6I9YY84_9SAUR</name>
<reference evidence="5" key="1">
    <citation type="submission" date="2025-08" db="UniProtKB">
        <authorList>
            <consortium name="RefSeq"/>
        </authorList>
    </citation>
    <scope>IDENTIFICATION</scope>
</reference>
<accession>A0A6I9YY84</accession>
<dbReference type="GeneID" id="106554800"/>
<sequence>MSSLGFRSDAAAATSEGSALGPPGETPLTPVSEFPRWKPHRAAEAVAVGGVPGKLQGEGLPPPVGKAAQKAEDRRTAGPVVLPHEQSPAWPPPLLLALSFNPETSASPSGSRLTTVGTLHSTSQPGQDGVQEMGSEAEHLALTGPLLAEMKTTHFQIESDQIKEKKSLELFSATALPKNIAGSQAVEKNSKPLGFSAINTEIFQIHTLTGTGSQHFFLCNSSKPTVQLLLPASLHPPGQVPLSKIITHGQKHKSITKDREDSSNVSLVPSCSAKTIVNEGKQPKEQKIKKSLKVTTRSGRISHPPKYKVKDYKFIKTEDLADCHPSDSDDYSELSLEDDECNKVKEVCELFNTFNNDLRPKLFKCQNCEKSYIGKGGLSRHYRINPGHGHQESSESSSINRFSRMTQLECAEKANCESNHQPSSPLPITLALVSKNGLAAELEKNLQTENEHQSEISAEDRKSEAYSTHLGPGRRKRQRRSYQPKMANRSRCSTTFNSLGQLSSNSLSISAEHLSRFKRKEKLKELIQQCTNEEFMELVVPRMTTVVTVFEFLLMKAEKRCQTKATFPDIYREFEELHAMVKKMCQDYFNNSELKQPLEIKNHKVAESLGITDCYLEVPKIQTNSFPECTESTDQPILLHISGQKRAAEF</sequence>
<dbReference type="Pfam" id="PF15961">
    <property type="entry name" value="DUF4764"/>
    <property type="match status" value="1"/>
</dbReference>
<feature type="compositionally biased region" description="Basic residues" evidence="2">
    <location>
        <begin position="472"/>
        <end position="482"/>
    </location>
</feature>
<dbReference type="PANTHER" id="PTHR16116">
    <property type="entry name" value="ZINC FINGER PROTEIN 839"/>
    <property type="match status" value="1"/>
</dbReference>
<dbReference type="KEGG" id="tsr:106554800"/>
<feature type="region of interest" description="Disordered" evidence="2">
    <location>
        <begin position="446"/>
        <end position="491"/>
    </location>
</feature>
<evidence type="ECO:0000256" key="1">
    <source>
        <dbReference type="PROSITE-ProRule" id="PRU00042"/>
    </source>
</evidence>
<keyword evidence="1" id="KW-0479">Metal-binding</keyword>
<keyword evidence="1" id="KW-0862">Zinc</keyword>
<dbReference type="InterPro" id="IPR013087">
    <property type="entry name" value="Znf_C2H2_type"/>
</dbReference>
<evidence type="ECO:0000313" key="4">
    <source>
        <dbReference type="Proteomes" id="UP000504617"/>
    </source>
</evidence>
<feature type="region of interest" description="Disordered" evidence="2">
    <location>
        <begin position="102"/>
        <end position="130"/>
    </location>
</feature>
<dbReference type="RefSeq" id="XP_013929009.1">
    <property type="nucleotide sequence ID" value="XM_014073534.1"/>
</dbReference>
<dbReference type="AlphaFoldDB" id="A0A6I9YY84"/>
<organism evidence="4 5">
    <name type="scientific">Thamnophis sirtalis</name>
    <dbReference type="NCBI Taxonomy" id="35019"/>
    <lineage>
        <taxon>Eukaryota</taxon>
        <taxon>Metazoa</taxon>
        <taxon>Chordata</taxon>
        <taxon>Craniata</taxon>
        <taxon>Vertebrata</taxon>
        <taxon>Euteleostomi</taxon>
        <taxon>Lepidosauria</taxon>
        <taxon>Squamata</taxon>
        <taxon>Bifurcata</taxon>
        <taxon>Unidentata</taxon>
        <taxon>Episquamata</taxon>
        <taxon>Toxicofera</taxon>
        <taxon>Serpentes</taxon>
        <taxon>Colubroidea</taxon>
        <taxon>Colubridae</taxon>
        <taxon>Natricinae</taxon>
        <taxon>Thamnophis</taxon>
    </lineage>
</organism>
<feature type="compositionally biased region" description="Basic and acidic residues" evidence="2">
    <location>
        <begin position="446"/>
        <end position="464"/>
    </location>
</feature>